<dbReference type="PANTHER" id="PTHR32114:SF2">
    <property type="entry name" value="ABC TRANSPORTER ABCH.3"/>
    <property type="match status" value="1"/>
</dbReference>
<gene>
    <name evidence="6" type="ORF">EV214_1105</name>
</gene>
<evidence type="ECO:0000256" key="1">
    <source>
        <dbReference type="ARBA" id="ARBA00006930"/>
    </source>
</evidence>
<evidence type="ECO:0000313" key="7">
    <source>
        <dbReference type="Proteomes" id="UP000294919"/>
    </source>
</evidence>
<sequence length="1177" mass="137832">MKPITLKISGLNSFMKEQKIDFKTLTDKGLFGIFGPTGSGKSTILDAVTIALFGEIVRKNRDFMNTNCDNLFVGYEFEIGLGAYRKCYIAERNFRRDKNNNIKTKYARLMLKKSNEELCILAEKPTEVKNQVEKIVGLTLDDFTRSVVLPQGKFSEFLKLKGREKRDMLERIFALEKYGKKLGERIKGARNTELKKQSELNGELKRFENLSEEGYKEKKQELEILKNEEKDIIEKKKKAENDYEKYKDVWKFQNELKDYHDKLSHLNHKKEHIEHIKARSLRGEKANTIKPYIDECIHTQNEMKINDAALNQYNQQLETIKKNIIITEESHRKAQEKKELEIPMLISKENELNRAIEIEKDIKNLEEQRDALLKKYTALNNNKKDLDEKRDENKKNKEILDKELTEKEERGNAIKIDIEYREKIEKALEVARDYTKQQKEQKDLSKKLEDKKTSCKNNEGAHGKIVTRQIEKEKELHTFIQKQKNIEESFPGDHDILLKSQFDLNQLEKKLNENMENVKKRDALRFQYKDANQNKITFEENLKKITEAIKDKENRKKSLELEIDKIQTENIASLLATNLKKGDACPVCGSIHHEKLAVGIENNVLQKIKEEKEALDSEIKNIDKNLREIESRFVYYNNEEIRLKDEIQPIDEKLENIDLETFHKDYESRKIAFEVLKKEIDKWNDEKKNIDEQLNKLKDEKNEIDKKEASIKEGLNHDKVSIEELKKEFSQKYQEFKDLTNTYETLKKELAIGNFHDEMQRIKDHEKEMEQLQKEQKTLRDKIEKINKQKDAFTKEIAGLSADIKSVKDVGQEKREHIDHKKREVKKLTNGENPSEYIIEVRNNIKKINECAKTLSEQLENEKIQKEKIEKEVISKQQNKENLKKIFSERNEKLEQFLKEYDFESKEQVVQAFITKEKIENCNKEVKEHEEQLRNTLNNIERIKKQLDNETIDGDMWNKILGDKKKYEECLKENHTQIGALDITLKHMKNDLEGLKELNKRAKEIEHKLSLLNDMDKLIQGNKFVEFVAMNQLKYIAREASRRLLSITGNRYALEIDDEGNFTVRDDKNGGVVRETASLSGGETFLTSLALALSLSTQIQLKGSAPLEFFFLDEGFGTLDANLLEVVMTSLEKLHTDKLSVGIISHVEELKNRVPVKIIVTPAEHSVDGSKVRLEYS</sequence>
<feature type="coiled-coil region" evidence="4">
    <location>
        <begin position="208"/>
        <end position="249"/>
    </location>
</feature>
<evidence type="ECO:0000256" key="3">
    <source>
        <dbReference type="ARBA" id="ARBA00013368"/>
    </source>
</evidence>
<dbReference type="OrthoDB" id="9795626at2"/>
<evidence type="ECO:0000256" key="5">
    <source>
        <dbReference type="SAM" id="MobiDB-lite"/>
    </source>
</evidence>
<feature type="coiled-coil region" evidence="4">
    <location>
        <begin position="605"/>
        <end position="632"/>
    </location>
</feature>
<feature type="coiled-coil region" evidence="4">
    <location>
        <begin position="985"/>
        <end position="1015"/>
    </location>
</feature>
<dbReference type="InterPro" id="IPR027417">
    <property type="entry name" value="P-loop_NTPase"/>
</dbReference>
<protein>
    <recommendedName>
        <fullName evidence="3">Nuclease SbcCD subunit C</fullName>
    </recommendedName>
</protein>
<feature type="coiled-coil region" evidence="4">
    <location>
        <begin position="673"/>
        <end position="803"/>
    </location>
</feature>
<dbReference type="Gene3D" id="3.40.50.300">
    <property type="entry name" value="P-loop containing nucleotide triphosphate hydrolases"/>
    <property type="match status" value="2"/>
</dbReference>
<reference evidence="6 7" key="1">
    <citation type="submission" date="2019-03" db="EMBL/GenBank/DDBJ databases">
        <title>Genomic Encyclopedia of Type Strains, Phase IV (KMG-IV): sequencing the most valuable type-strain genomes for metagenomic binning, comparative biology and taxonomic classification.</title>
        <authorList>
            <person name="Goeker M."/>
        </authorList>
    </citation>
    <scope>NUCLEOTIDE SEQUENCE [LARGE SCALE GENOMIC DNA]</scope>
    <source>
        <strain evidence="6 7">DSM 102940</strain>
    </source>
</reference>
<dbReference type="Proteomes" id="UP000294919">
    <property type="component" value="Unassembled WGS sequence"/>
</dbReference>
<keyword evidence="6" id="KW-0540">Nuclease</keyword>
<comment type="caution">
    <text evidence="6">The sequence shown here is derived from an EMBL/GenBank/DDBJ whole genome shotgun (WGS) entry which is preliminary data.</text>
</comment>
<dbReference type="GO" id="GO:0004527">
    <property type="term" value="F:exonuclease activity"/>
    <property type="evidence" value="ECO:0007669"/>
    <property type="project" value="UniProtKB-KW"/>
</dbReference>
<keyword evidence="4" id="KW-0175">Coiled coil</keyword>
<feature type="coiled-coil region" evidence="4">
    <location>
        <begin position="912"/>
        <end position="953"/>
    </location>
</feature>
<evidence type="ECO:0000256" key="2">
    <source>
        <dbReference type="ARBA" id="ARBA00011322"/>
    </source>
</evidence>
<dbReference type="RefSeq" id="WP_132244760.1">
    <property type="nucleotide sequence ID" value="NZ_SLWV01000010.1"/>
</dbReference>
<keyword evidence="6" id="KW-0378">Hydrolase</keyword>
<evidence type="ECO:0000313" key="6">
    <source>
        <dbReference type="EMBL" id="TCO74934.1"/>
    </source>
</evidence>
<evidence type="ECO:0000256" key="4">
    <source>
        <dbReference type="SAM" id="Coils"/>
    </source>
</evidence>
<feature type="compositionally biased region" description="Basic and acidic residues" evidence="5">
    <location>
        <begin position="436"/>
        <end position="453"/>
    </location>
</feature>
<dbReference type="SUPFAM" id="SSF52540">
    <property type="entry name" value="P-loop containing nucleoside triphosphate hydrolases"/>
    <property type="match status" value="1"/>
</dbReference>
<comment type="similarity">
    <text evidence="1">Belongs to the SMC family. SbcC subfamily.</text>
</comment>
<dbReference type="AlphaFoldDB" id="A0A4R2KN95"/>
<dbReference type="EMBL" id="SLWV01000010">
    <property type="protein sequence ID" value="TCO74934.1"/>
    <property type="molecule type" value="Genomic_DNA"/>
</dbReference>
<feature type="coiled-coil region" evidence="4">
    <location>
        <begin position="842"/>
        <end position="886"/>
    </location>
</feature>
<dbReference type="PANTHER" id="PTHR32114">
    <property type="entry name" value="ABC TRANSPORTER ABCH.3"/>
    <property type="match status" value="1"/>
</dbReference>
<accession>A0A4R2KN95</accession>
<keyword evidence="6" id="KW-0269">Exonuclease</keyword>
<dbReference type="Pfam" id="PF13558">
    <property type="entry name" value="SbcC_Walker_B"/>
    <property type="match status" value="1"/>
</dbReference>
<feature type="region of interest" description="Disordered" evidence="5">
    <location>
        <begin position="436"/>
        <end position="459"/>
    </location>
</feature>
<keyword evidence="7" id="KW-1185">Reference proteome</keyword>
<feature type="coiled-coil region" evidence="4">
    <location>
        <begin position="528"/>
        <end position="569"/>
    </location>
</feature>
<comment type="subunit">
    <text evidence="2">Heterodimer of SbcC and SbcD.</text>
</comment>
<proteinExistence type="inferred from homology"/>
<organism evidence="6 7">
    <name type="scientific">Marinisporobacter balticus</name>
    <dbReference type="NCBI Taxonomy" id="2018667"/>
    <lineage>
        <taxon>Bacteria</taxon>
        <taxon>Bacillati</taxon>
        <taxon>Bacillota</taxon>
        <taxon>Clostridia</taxon>
        <taxon>Peptostreptococcales</taxon>
        <taxon>Thermotaleaceae</taxon>
        <taxon>Marinisporobacter</taxon>
    </lineage>
</organism>
<name>A0A4R2KN95_9FIRM</name>